<dbReference type="GO" id="GO:0005737">
    <property type="term" value="C:cytoplasm"/>
    <property type="evidence" value="ECO:0007669"/>
    <property type="project" value="UniProtKB-SubCell"/>
</dbReference>
<dbReference type="OrthoDB" id="9759709at2"/>
<feature type="domain" description="Glycosyl hydrolase family 32 N-terminal" evidence="10">
    <location>
        <begin position="33"/>
        <end position="338"/>
    </location>
</feature>
<dbReference type="InterPro" id="IPR018053">
    <property type="entry name" value="Glyco_hydro_32_AS"/>
</dbReference>
<dbReference type="AlphaFoldDB" id="A0A4Y9AAL9"/>
<keyword evidence="9" id="KW-0119">Carbohydrate metabolism</keyword>
<feature type="domain" description="Glycosyl hydrolase family 32 C-terminal" evidence="11">
    <location>
        <begin position="341"/>
        <end position="471"/>
    </location>
</feature>
<keyword evidence="13" id="KW-1185">Reference proteome</keyword>
<gene>
    <name evidence="12" type="ORF">E4U82_17770</name>
</gene>
<comment type="caution">
    <text evidence="12">The sequence shown here is derived from an EMBL/GenBank/DDBJ whole genome shotgun (WGS) entry which is preliminary data.</text>
</comment>
<evidence type="ECO:0000256" key="4">
    <source>
        <dbReference type="ARBA" id="ARBA00019623"/>
    </source>
</evidence>
<reference evidence="12 13" key="1">
    <citation type="submission" date="2019-03" db="EMBL/GenBank/DDBJ databases">
        <title>Genome sequence of Lentibacillus salicampi ATCC BAA-719.</title>
        <authorList>
            <person name="Maclea K.S."/>
            <person name="Simoes Junior M."/>
        </authorList>
    </citation>
    <scope>NUCLEOTIDE SEQUENCE [LARGE SCALE GENOMIC DNA]</scope>
    <source>
        <strain evidence="12 13">ATCC BAA-719</strain>
    </source>
</reference>
<evidence type="ECO:0000256" key="5">
    <source>
        <dbReference type="ARBA" id="ARBA00022801"/>
    </source>
</evidence>
<dbReference type="CDD" id="cd18623">
    <property type="entry name" value="GH32_ScrB-like"/>
    <property type="match status" value="1"/>
</dbReference>
<evidence type="ECO:0000256" key="1">
    <source>
        <dbReference type="ARBA" id="ARBA00004914"/>
    </source>
</evidence>
<dbReference type="EMBL" id="SRHY01000054">
    <property type="protein sequence ID" value="TFJ91404.1"/>
    <property type="molecule type" value="Genomic_DNA"/>
</dbReference>
<keyword evidence="9" id="KW-0963">Cytoplasm</keyword>
<dbReference type="Proteomes" id="UP000298484">
    <property type="component" value="Unassembled WGS sequence"/>
</dbReference>
<protein>
    <recommendedName>
        <fullName evidence="4 8">Sucrose-6-phosphate hydrolase</fullName>
        <ecNumber evidence="3 8">3.2.1.26</ecNumber>
    </recommendedName>
    <alternativeName>
        <fullName evidence="7 9">Invertase</fullName>
    </alternativeName>
</protein>
<evidence type="ECO:0000256" key="2">
    <source>
        <dbReference type="ARBA" id="ARBA00009902"/>
    </source>
</evidence>
<dbReference type="SMART" id="SM00640">
    <property type="entry name" value="Glyco_32"/>
    <property type="match status" value="1"/>
</dbReference>
<keyword evidence="6 8" id="KW-0326">Glycosidase</keyword>
<dbReference type="RefSeq" id="WP_135111518.1">
    <property type="nucleotide sequence ID" value="NZ_SRHY01000054.1"/>
</dbReference>
<dbReference type="InterPro" id="IPR001362">
    <property type="entry name" value="Glyco_hydro_32"/>
</dbReference>
<dbReference type="Gene3D" id="2.60.120.560">
    <property type="entry name" value="Exo-inulinase, domain 1"/>
    <property type="match status" value="1"/>
</dbReference>
<comment type="function">
    <text evidence="9">Enables the bacterium to metabolize sucrose as a sole carbon source.</text>
</comment>
<dbReference type="PROSITE" id="PS00609">
    <property type="entry name" value="GLYCOSYL_HYDROL_F32"/>
    <property type="match status" value="1"/>
</dbReference>
<evidence type="ECO:0000313" key="13">
    <source>
        <dbReference type="Proteomes" id="UP000298484"/>
    </source>
</evidence>
<dbReference type="InterPro" id="IPR013320">
    <property type="entry name" value="ConA-like_dom_sf"/>
</dbReference>
<dbReference type="InterPro" id="IPR006232">
    <property type="entry name" value="Suc6P_hydrolase"/>
</dbReference>
<evidence type="ECO:0000256" key="6">
    <source>
        <dbReference type="ARBA" id="ARBA00023295"/>
    </source>
</evidence>
<dbReference type="UniPathway" id="UPA00238"/>
<dbReference type="PANTHER" id="PTHR43101:SF1">
    <property type="entry name" value="BETA-FRUCTOSIDASE"/>
    <property type="match status" value="1"/>
</dbReference>
<dbReference type="InterPro" id="IPR051214">
    <property type="entry name" value="GH32_Enzymes"/>
</dbReference>
<dbReference type="EC" id="3.2.1.26" evidence="3 8"/>
<dbReference type="Pfam" id="PF08244">
    <property type="entry name" value="Glyco_hydro_32C"/>
    <property type="match status" value="1"/>
</dbReference>
<evidence type="ECO:0000259" key="10">
    <source>
        <dbReference type="Pfam" id="PF00251"/>
    </source>
</evidence>
<comment type="subcellular location">
    <subcellularLocation>
        <location evidence="9">Cytoplasm</location>
    </subcellularLocation>
</comment>
<dbReference type="SUPFAM" id="SSF75005">
    <property type="entry name" value="Arabinanase/levansucrase/invertase"/>
    <property type="match status" value="1"/>
</dbReference>
<dbReference type="InterPro" id="IPR013189">
    <property type="entry name" value="Glyco_hydro_32_C"/>
</dbReference>
<dbReference type="PANTHER" id="PTHR43101">
    <property type="entry name" value="BETA-FRUCTOSIDASE"/>
    <property type="match status" value="1"/>
</dbReference>
<dbReference type="SUPFAM" id="SSF49899">
    <property type="entry name" value="Concanavalin A-like lectins/glucanases"/>
    <property type="match status" value="1"/>
</dbReference>
<evidence type="ECO:0000256" key="9">
    <source>
        <dbReference type="RuleBase" id="RU365015"/>
    </source>
</evidence>
<organism evidence="12 13">
    <name type="scientific">Lentibacillus salicampi</name>
    <dbReference type="NCBI Taxonomy" id="175306"/>
    <lineage>
        <taxon>Bacteria</taxon>
        <taxon>Bacillati</taxon>
        <taxon>Bacillota</taxon>
        <taxon>Bacilli</taxon>
        <taxon>Bacillales</taxon>
        <taxon>Bacillaceae</taxon>
        <taxon>Lentibacillus</taxon>
    </lineage>
</organism>
<proteinExistence type="inferred from homology"/>
<dbReference type="GO" id="GO:0005985">
    <property type="term" value="P:sucrose metabolic process"/>
    <property type="evidence" value="ECO:0007669"/>
    <property type="project" value="UniProtKB-UniPathway"/>
</dbReference>
<comment type="pathway">
    <text evidence="1 9">Glycan biosynthesis; sucrose metabolism.</text>
</comment>
<comment type="similarity">
    <text evidence="2 8">Belongs to the glycosyl hydrolase 32 family.</text>
</comment>
<dbReference type="InterPro" id="IPR013148">
    <property type="entry name" value="Glyco_hydro_32_N"/>
</dbReference>
<dbReference type="Pfam" id="PF00251">
    <property type="entry name" value="Glyco_hydro_32N"/>
    <property type="match status" value="1"/>
</dbReference>
<sequence>MTHDNMTPKEFVYKRIDNYKDMVESDPYQLHYHLMPPIGLLNDPNGFVYFKGYYHIFYQWNPFETKHGTKFWGHYISDDLVHWKHAPIALAPEDWYDKNGCYSGSAIVYQGTLYLFYTGNVRDDDGNRESYQCMAVSSDGLHFDKKGPIIHVPEGYTAHFRDPKVFCKGERWYMVVGAQTKDEKGEVVLFTSTDLESWDFKGPLAGSDLNGLGDFGYMWECPDLFELDHQGILIVSPQGLGAKGYEFNNIYQSGYFAGKLDYHNLTFEHGDFTELDRGFDFYAPQTTVDTNGRRILFGWMGNAEEEASTHPTTQHKWMHNLTIPRQLDWRNGKLVQHPVTELRDLRENEVKYENVTVSNQREAKFSGVEGNVFELCVSITDWNATGFTIGIGKNNRMEYDQTTNTFTLERLSFAEKNKVESRHCVLQKLESIQVFKDTSSIEIFINNGGVVFSARVFDDPEDIGVIFRVIGSVTMNVRKWDMKKVLL</sequence>
<evidence type="ECO:0000313" key="12">
    <source>
        <dbReference type="EMBL" id="TFJ91404.1"/>
    </source>
</evidence>
<comment type="catalytic activity">
    <reaction evidence="8">
        <text>Hydrolysis of terminal non-reducing beta-D-fructofuranoside residues in beta-D-fructofuranosides.</text>
        <dbReference type="EC" id="3.2.1.26"/>
    </reaction>
</comment>
<dbReference type="NCBIfam" id="TIGR01322">
    <property type="entry name" value="scrB_fam"/>
    <property type="match status" value="1"/>
</dbReference>
<dbReference type="GO" id="GO:0004564">
    <property type="term" value="F:beta-fructofuranosidase activity"/>
    <property type="evidence" value="ECO:0007669"/>
    <property type="project" value="UniProtKB-EC"/>
</dbReference>
<evidence type="ECO:0000256" key="7">
    <source>
        <dbReference type="ARBA" id="ARBA00033367"/>
    </source>
</evidence>
<keyword evidence="5 8" id="KW-0378">Hydrolase</keyword>
<dbReference type="Gene3D" id="2.115.10.20">
    <property type="entry name" value="Glycosyl hydrolase domain, family 43"/>
    <property type="match status" value="1"/>
</dbReference>
<accession>A0A4Y9AAL9</accession>
<name>A0A4Y9AAL9_9BACI</name>
<evidence type="ECO:0000259" key="11">
    <source>
        <dbReference type="Pfam" id="PF08244"/>
    </source>
</evidence>
<evidence type="ECO:0000256" key="3">
    <source>
        <dbReference type="ARBA" id="ARBA00012758"/>
    </source>
</evidence>
<dbReference type="InterPro" id="IPR023296">
    <property type="entry name" value="Glyco_hydro_beta-prop_sf"/>
</dbReference>
<evidence type="ECO:0000256" key="8">
    <source>
        <dbReference type="RuleBase" id="RU362110"/>
    </source>
</evidence>